<name>A0AA35VKQ6_9HYPO</name>
<accession>A0AA35VKQ6</accession>
<dbReference type="EMBL" id="CABFNP030001299">
    <property type="protein sequence ID" value="CAI6098952.1"/>
    <property type="molecule type" value="Genomic_DNA"/>
</dbReference>
<reference evidence="1" key="1">
    <citation type="submission" date="2023-01" db="EMBL/GenBank/DDBJ databases">
        <authorList>
            <person name="Piombo E."/>
        </authorList>
    </citation>
    <scope>NUCLEOTIDE SEQUENCE</scope>
</reference>
<sequence>MPTSILGRHARLVCTNIIHMETSVLIQDVHNFLTLNVLSMMTSLELVWSLEDFTVEEAFPRHAATVPSDEPSIECPSVTFPALQHLRIAFKPVIRSQKAFGIQLGHNYNAQQRQKESETIHEYFLPKLDCVLARITPPTTEMIISWSNWGPYSLFDLKLFEVQGKDKTRMHQPDIGGMACLRELPSPMSYSAPETVARNGYWLQVAEPNLEHARKLLSTSHDNIDPIPCSDLIVDGYDRKRHELYGLGSTKRNFPILVPTGGISLLMQCVGLVRLYSRSNGQVTDLDLD</sequence>
<proteinExistence type="predicted"/>
<organism evidence="1 2">
    <name type="scientific">Clonostachys chloroleuca</name>
    <dbReference type="NCBI Taxonomy" id="1926264"/>
    <lineage>
        <taxon>Eukaryota</taxon>
        <taxon>Fungi</taxon>
        <taxon>Dikarya</taxon>
        <taxon>Ascomycota</taxon>
        <taxon>Pezizomycotina</taxon>
        <taxon>Sordariomycetes</taxon>
        <taxon>Hypocreomycetidae</taxon>
        <taxon>Hypocreales</taxon>
        <taxon>Bionectriaceae</taxon>
        <taxon>Clonostachys</taxon>
    </lineage>
</organism>
<evidence type="ECO:0000313" key="1">
    <source>
        <dbReference type="EMBL" id="CAI6098952.1"/>
    </source>
</evidence>
<evidence type="ECO:0000313" key="2">
    <source>
        <dbReference type="Proteomes" id="UP001160390"/>
    </source>
</evidence>
<protein>
    <submittedName>
        <fullName evidence="1">Uncharacterized protein</fullName>
    </submittedName>
</protein>
<dbReference type="Proteomes" id="UP001160390">
    <property type="component" value="Unassembled WGS sequence"/>
</dbReference>
<gene>
    <name evidence="1" type="ORF">CCHLO57077_00002986</name>
</gene>
<keyword evidence="2" id="KW-1185">Reference proteome</keyword>
<dbReference type="AlphaFoldDB" id="A0AA35VKQ6"/>
<comment type="caution">
    <text evidence="1">The sequence shown here is derived from an EMBL/GenBank/DDBJ whole genome shotgun (WGS) entry which is preliminary data.</text>
</comment>